<protein>
    <recommendedName>
        <fullName evidence="3">Inositol polyphosphate-related phosphatase domain-containing protein</fullName>
    </recommendedName>
</protein>
<dbReference type="AlphaFoldDB" id="A0A6A6BXD0"/>
<dbReference type="EMBL" id="ML993638">
    <property type="protein sequence ID" value="KAF2159365.1"/>
    <property type="molecule type" value="Genomic_DNA"/>
</dbReference>
<dbReference type="OrthoDB" id="62798at2759"/>
<evidence type="ECO:0000259" key="3">
    <source>
        <dbReference type="SMART" id="SM00128"/>
    </source>
</evidence>
<feature type="domain" description="Inositol polyphosphate-related phosphatase" evidence="3">
    <location>
        <begin position="2"/>
        <end position="375"/>
    </location>
</feature>
<dbReference type="GO" id="GO:0004439">
    <property type="term" value="F:phosphatidylinositol-4,5-bisphosphate 5-phosphatase activity"/>
    <property type="evidence" value="ECO:0007669"/>
    <property type="project" value="TreeGrafter"/>
</dbReference>
<dbReference type="SUPFAM" id="SSF56219">
    <property type="entry name" value="DNase I-like"/>
    <property type="match status" value="1"/>
</dbReference>
<evidence type="ECO:0000313" key="5">
    <source>
        <dbReference type="Proteomes" id="UP000799537"/>
    </source>
</evidence>
<gene>
    <name evidence="4" type="ORF">M409DRAFT_71040</name>
</gene>
<dbReference type="InterPro" id="IPR046985">
    <property type="entry name" value="IP5"/>
</dbReference>
<dbReference type="InterPro" id="IPR036691">
    <property type="entry name" value="Endo/exonu/phosph_ase_sf"/>
</dbReference>
<feature type="compositionally biased region" description="Polar residues" evidence="1">
    <location>
        <begin position="190"/>
        <end position="200"/>
    </location>
</feature>
<dbReference type="GO" id="GO:0046856">
    <property type="term" value="P:phosphatidylinositol dephosphorylation"/>
    <property type="evidence" value="ECO:0007669"/>
    <property type="project" value="InterPro"/>
</dbReference>
<keyword evidence="5" id="KW-1185">Reference proteome</keyword>
<keyword evidence="2" id="KW-0472">Membrane</keyword>
<dbReference type="Pfam" id="PF22669">
    <property type="entry name" value="Exo_endo_phos2"/>
    <property type="match status" value="1"/>
</dbReference>
<feature type="transmembrane region" description="Helical" evidence="2">
    <location>
        <begin position="419"/>
        <end position="439"/>
    </location>
</feature>
<dbReference type="PANTHER" id="PTHR11200:SF286">
    <property type="entry name" value="5-PHOSPHATASE, PUTATIVE (AFU_ORTHOLOGUE AFUA_5G07600)-RELATED"/>
    <property type="match status" value="1"/>
</dbReference>
<proteinExistence type="predicted"/>
<name>A0A6A6BXD0_ZASCE</name>
<dbReference type="InterPro" id="IPR000300">
    <property type="entry name" value="IPPc"/>
</dbReference>
<dbReference type="Proteomes" id="UP000799537">
    <property type="component" value="Unassembled WGS sequence"/>
</dbReference>
<reference evidence="4" key="1">
    <citation type="journal article" date="2020" name="Stud. Mycol.">
        <title>101 Dothideomycetes genomes: a test case for predicting lifestyles and emergence of pathogens.</title>
        <authorList>
            <person name="Haridas S."/>
            <person name="Albert R."/>
            <person name="Binder M."/>
            <person name="Bloem J."/>
            <person name="Labutti K."/>
            <person name="Salamov A."/>
            <person name="Andreopoulos B."/>
            <person name="Baker S."/>
            <person name="Barry K."/>
            <person name="Bills G."/>
            <person name="Bluhm B."/>
            <person name="Cannon C."/>
            <person name="Castanera R."/>
            <person name="Culley D."/>
            <person name="Daum C."/>
            <person name="Ezra D."/>
            <person name="Gonzalez J."/>
            <person name="Henrissat B."/>
            <person name="Kuo A."/>
            <person name="Liang C."/>
            <person name="Lipzen A."/>
            <person name="Lutzoni F."/>
            <person name="Magnuson J."/>
            <person name="Mondo S."/>
            <person name="Nolan M."/>
            <person name="Ohm R."/>
            <person name="Pangilinan J."/>
            <person name="Park H.-J."/>
            <person name="Ramirez L."/>
            <person name="Alfaro M."/>
            <person name="Sun H."/>
            <person name="Tritt A."/>
            <person name="Yoshinaga Y."/>
            <person name="Zwiers L.-H."/>
            <person name="Turgeon B."/>
            <person name="Goodwin S."/>
            <person name="Spatafora J."/>
            <person name="Crous P."/>
            <person name="Grigoriev I."/>
        </authorList>
    </citation>
    <scope>NUCLEOTIDE SEQUENCE</scope>
    <source>
        <strain evidence="4">ATCC 36951</strain>
    </source>
</reference>
<keyword evidence="2" id="KW-1133">Transmembrane helix</keyword>
<dbReference type="GeneID" id="54572280"/>
<dbReference type="PANTHER" id="PTHR11200">
    <property type="entry name" value="INOSITOL 5-PHOSPHATASE"/>
    <property type="match status" value="1"/>
</dbReference>
<keyword evidence="2" id="KW-0812">Transmembrane</keyword>
<accession>A0A6A6BXD0</accession>
<organism evidence="4 5">
    <name type="scientific">Zasmidium cellare ATCC 36951</name>
    <dbReference type="NCBI Taxonomy" id="1080233"/>
    <lineage>
        <taxon>Eukaryota</taxon>
        <taxon>Fungi</taxon>
        <taxon>Dikarya</taxon>
        <taxon>Ascomycota</taxon>
        <taxon>Pezizomycotina</taxon>
        <taxon>Dothideomycetes</taxon>
        <taxon>Dothideomycetidae</taxon>
        <taxon>Mycosphaerellales</taxon>
        <taxon>Mycosphaerellaceae</taxon>
        <taxon>Zasmidium</taxon>
    </lineage>
</organism>
<dbReference type="Gene3D" id="3.60.10.10">
    <property type="entry name" value="Endonuclease/exonuclease/phosphatase"/>
    <property type="match status" value="1"/>
</dbReference>
<dbReference type="SMART" id="SM00128">
    <property type="entry name" value="IPPc"/>
    <property type="match status" value="1"/>
</dbReference>
<dbReference type="RefSeq" id="XP_033660254.1">
    <property type="nucleotide sequence ID" value="XM_033819008.1"/>
</dbReference>
<feature type="region of interest" description="Disordered" evidence="1">
    <location>
        <begin position="176"/>
        <end position="203"/>
    </location>
</feature>
<sequence length="441" mass="49021">MADLNCHITTFNAGRTPIDINYFASSLYTSLKQSTLPPDLIVLALQELAPIGYSFLGGSLLTPYFSRFAEAVYKAAAWRLGKDADYEHVLTRNAGMTGIMVFARRELKQRIQWIEEAGTGVGLWDMGNKGAVGVRLGLDKTPVTFVAAHLAPIEAGCERRNEDWRRICENLVFEPINENPTSTDSERQPLLSNNPPQSSAPHDLFTPPSYIFFAGDLNYRTSDTQPDPADFTSWPQPMASPSDPTHWSKLLASDQLTREINSGKTLHHLAEAQITFPPTYKYSSRAQKLAGEAAETHKSKASNDSDDETPAIDLTQIQEQVWLWAKHRIPSWCDRILYLNTAPSTIHSYTALPIQPTSDHRPVVLSCSIPQRPLHESQVIQYPRYELDDGWKERRILARRLEVAIGVGAYLGFTGQGQILLGGTVVGIVVGYLVLQYLVGG</sequence>
<evidence type="ECO:0000256" key="1">
    <source>
        <dbReference type="SAM" id="MobiDB-lite"/>
    </source>
</evidence>
<evidence type="ECO:0000256" key="2">
    <source>
        <dbReference type="SAM" id="Phobius"/>
    </source>
</evidence>
<evidence type="ECO:0000313" key="4">
    <source>
        <dbReference type="EMBL" id="KAF2159365.1"/>
    </source>
</evidence>